<dbReference type="Proteomes" id="UP000648984">
    <property type="component" value="Unassembled WGS sequence"/>
</dbReference>
<sequence>MNTVQIKGMLNAFFAEQDGVTAIEYALLAALIFTVIAASVGLVGTNLAAFFAFVAGVFP</sequence>
<keyword evidence="1" id="KW-0812">Transmembrane</keyword>
<gene>
    <name evidence="2" type="ORF">GPA25_06265</name>
</gene>
<keyword evidence="1" id="KW-0472">Membrane</keyword>
<dbReference type="RefSeq" id="WP_169259510.1">
    <property type="nucleotide sequence ID" value="NZ_WTVQ01000007.1"/>
</dbReference>
<keyword evidence="1" id="KW-1133">Transmembrane helix</keyword>
<evidence type="ECO:0000313" key="2">
    <source>
        <dbReference type="EMBL" id="NMG74361.1"/>
    </source>
</evidence>
<accession>A0ABX1Q7L6</accession>
<evidence type="ECO:0000313" key="3">
    <source>
        <dbReference type="Proteomes" id="UP000648984"/>
    </source>
</evidence>
<evidence type="ECO:0000256" key="1">
    <source>
        <dbReference type="SAM" id="Phobius"/>
    </source>
</evidence>
<name>A0ABX1Q7L6_9RHOO</name>
<dbReference type="InterPro" id="IPR007047">
    <property type="entry name" value="Flp_Fap"/>
</dbReference>
<comment type="caution">
    <text evidence="2">The sequence shown here is derived from an EMBL/GenBank/DDBJ whole genome shotgun (WGS) entry which is preliminary data.</text>
</comment>
<feature type="transmembrane region" description="Helical" evidence="1">
    <location>
        <begin position="25"/>
        <end position="58"/>
    </location>
</feature>
<dbReference type="EMBL" id="WTVQ01000007">
    <property type="protein sequence ID" value="NMG74361.1"/>
    <property type="molecule type" value="Genomic_DNA"/>
</dbReference>
<organism evidence="2 3">
    <name type="scientific">Aromatoleum diolicum</name>
    <dbReference type="NCBI Taxonomy" id="75796"/>
    <lineage>
        <taxon>Bacteria</taxon>
        <taxon>Pseudomonadati</taxon>
        <taxon>Pseudomonadota</taxon>
        <taxon>Betaproteobacteria</taxon>
        <taxon>Rhodocyclales</taxon>
        <taxon>Rhodocyclaceae</taxon>
        <taxon>Aromatoleum</taxon>
    </lineage>
</organism>
<protein>
    <submittedName>
        <fullName evidence="2">Flp family type IVb pilin</fullName>
    </submittedName>
</protein>
<proteinExistence type="predicted"/>
<keyword evidence="3" id="KW-1185">Reference proteome</keyword>
<dbReference type="Pfam" id="PF04964">
    <property type="entry name" value="Flp_Fap"/>
    <property type="match status" value="1"/>
</dbReference>
<reference evidence="2 3" key="1">
    <citation type="submission" date="2019-12" db="EMBL/GenBank/DDBJ databases">
        <title>Comparative genomics gives insights into the taxonomy of the Azoarcus-Aromatoleum group and reveals separate origins of nif in the plant-associated Azoarcus and non-plant-associated Aromatoleum sub-groups.</title>
        <authorList>
            <person name="Lafos M."/>
            <person name="Maluk M."/>
            <person name="Batista M."/>
            <person name="Junghare M."/>
            <person name="Carmona M."/>
            <person name="Faoro H."/>
            <person name="Cruz L.M."/>
            <person name="Battistoni F."/>
            <person name="De Souza E."/>
            <person name="Pedrosa F."/>
            <person name="Chen W.-M."/>
            <person name="Poole P.S."/>
            <person name="Dixon R.A."/>
            <person name="James E.K."/>
        </authorList>
    </citation>
    <scope>NUCLEOTIDE SEQUENCE [LARGE SCALE GENOMIC DNA]</scope>
    <source>
        <strain evidence="2 3">22Lin</strain>
    </source>
</reference>